<sequence>MPIHPASMSESSPVGLPPSTSILNELLGDDVTYSYWSTWSSNLTASNLEGVGRVLGNFYSRMGSHLEKYLRNITYRTSSRNEMLIPRICEFEMMFNDDESKIIIEDICEILLISARKLNDITSQIKAFEAIVQYHIRNPSAIRNGFQAVFEKRREVSDVVTFSWKRSGVEYSLEWLYWYKLASRCLSSNPNSLIDATMQIETAKARSLDFSHFEHMLQNCSDTIELLIVLLIIDYYWDFYGIKPFIRKTGFHNVALLHLIIGLVAHSEILYFQNTSLRSLSTFTTFTAYVIHQMLASSQESRMTVLHPG</sequence>
<protein>
    <submittedName>
        <fullName evidence="1">Uncharacterized protein</fullName>
    </submittedName>
</protein>
<evidence type="ECO:0000313" key="2">
    <source>
        <dbReference type="Proteomes" id="UP000053477"/>
    </source>
</evidence>
<dbReference type="InParanoid" id="A0A0H2S3A9"/>
<reference evidence="1 2" key="1">
    <citation type="submission" date="2015-04" db="EMBL/GenBank/DDBJ databases">
        <title>Complete genome sequence of Schizopora paradoxa KUC8140, a cosmopolitan wood degrader in East Asia.</title>
        <authorList>
            <consortium name="DOE Joint Genome Institute"/>
            <person name="Min B."/>
            <person name="Park H."/>
            <person name="Jang Y."/>
            <person name="Kim J.-J."/>
            <person name="Kim K.H."/>
            <person name="Pangilinan J."/>
            <person name="Lipzen A."/>
            <person name="Riley R."/>
            <person name="Grigoriev I.V."/>
            <person name="Spatafora J.W."/>
            <person name="Choi I.-G."/>
        </authorList>
    </citation>
    <scope>NUCLEOTIDE SEQUENCE [LARGE SCALE GENOMIC DNA]</scope>
    <source>
        <strain evidence="1 2">KUC8140</strain>
    </source>
</reference>
<name>A0A0H2S3A9_9AGAM</name>
<evidence type="ECO:0000313" key="1">
    <source>
        <dbReference type="EMBL" id="KLO18474.1"/>
    </source>
</evidence>
<gene>
    <name evidence="1" type="ORF">SCHPADRAFT_936152</name>
</gene>
<organism evidence="1 2">
    <name type="scientific">Schizopora paradoxa</name>
    <dbReference type="NCBI Taxonomy" id="27342"/>
    <lineage>
        <taxon>Eukaryota</taxon>
        <taxon>Fungi</taxon>
        <taxon>Dikarya</taxon>
        <taxon>Basidiomycota</taxon>
        <taxon>Agaricomycotina</taxon>
        <taxon>Agaricomycetes</taxon>
        <taxon>Hymenochaetales</taxon>
        <taxon>Schizoporaceae</taxon>
        <taxon>Schizopora</taxon>
    </lineage>
</organism>
<proteinExistence type="predicted"/>
<keyword evidence="2" id="KW-1185">Reference proteome</keyword>
<dbReference type="EMBL" id="KQ085894">
    <property type="protein sequence ID" value="KLO18474.1"/>
    <property type="molecule type" value="Genomic_DNA"/>
</dbReference>
<accession>A0A0H2S3A9</accession>
<dbReference type="AlphaFoldDB" id="A0A0H2S3A9"/>
<dbReference type="Proteomes" id="UP000053477">
    <property type="component" value="Unassembled WGS sequence"/>
</dbReference>
<dbReference type="OrthoDB" id="3054074at2759"/>